<dbReference type="STRING" id="269796.Rru_A3037"/>
<dbReference type="PhylomeDB" id="Q2RPW3"/>
<dbReference type="PROSITE" id="PS50111">
    <property type="entry name" value="CHEMOTAXIS_TRANSDUC_2"/>
    <property type="match status" value="1"/>
</dbReference>
<dbReference type="Proteomes" id="UP000001929">
    <property type="component" value="Chromosome"/>
</dbReference>
<evidence type="ECO:0000259" key="7">
    <source>
        <dbReference type="PROSITE" id="PS50192"/>
    </source>
</evidence>
<dbReference type="Gene3D" id="6.10.340.10">
    <property type="match status" value="1"/>
</dbReference>
<dbReference type="InterPro" id="IPR003660">
    <property type="entry name" value="HAMP_dom"/>
</dbReference>
<dbReference type="SMART" id="SM00304">
    <property type="entry name" value="HAMP"/>
    <property type="match status" value="1"/>
</dbReference>
<dbReference type="InterPro" id="IPR004089">
    <property type="entry name" value="MCPsignal_dom"/>
</dbReference>
<dbReference type="EMBL" id="CP000230">
    <property type="protein sequence ID" value="ABC23832.1"/>
    <property type="molecule type" value="Genomic_DNA"/>
</dbReference>
<evidence type="ECO:0000256" key="2">
    <source>
        <dbReference type="ARBA" id="ARBA00022519"/>
    </source>
</evidence>
<keyword evidence="2" id="KW-0997">Cell inner membrane</keyword>
<feature type="domain" description="HAMP" evidence="8">
    <location>
        <begin position="220"/>
        <end position="273"/>
    </location>
</feature>
<dbReference type="PANTHER" id="PTHR32089:SF112">
    <property type="entry name" value="LYSOZYME-LIKE PROTEIN-RELATED"/>
    <property type="match status" value="1"/>
</dbReference>
<gene>
    <name evidence="9" type="ordered locus">Rru_A3037</name>
</gene>
<dbReference type="InterPro" id="IPR000727">
    <property type="entry name" value="T_SNARE_dom"/>
</dbReference>
<keyword evidence="10" id="KW-1185">Reference proteome</keyword>
<evidence type="ECO:0000259" key="6">
    <source>
        <dbReference type="PROSITE" id="PS50111"/>
    </source>
</evidence>
<dbReference type="Gene3D" id="1.10.287.950">
    <property type="entry name" value="Methyl-accepting chemotaxis protein"/>
    <property type="match status" value="1"/>
</dbReference>
<name>Q2RPW3_RHORT</name>
<dbReference type="PANTHER" id="PTHR32089">
    <property type="entry name" value="METHYL-ACCEPTING CHEMOTAXIS PROTEIN MCPB"/>
    <property type="match status" value="1"/>
</dbReference>
<sequence length="568" mass="59119">MSVITRSIRGKLFAAFLAATLGVLISSSLGIILVSREGDLAHEAMTGLAPLADAAMETKISATRAHLVFEEIMAGDETESISEVWSLLDDADWYLLAMLNGGAKAKETFVKTDNPAVRVRLGEAREVLAAFRVTAEGRYKAFGDQGRGQTVAGTDLDVAFDAAFESFATLTDSIEELVHTQIDEQVEKIEQTKTSSLWLMSATALIALAVSLSLAVVIGRSVSRRITDLSTTMGQITAGDHAAPVPHTTSTDEIGVMGRALVTLRDGVDEAARLRASLQLKAEDEARQRTHLEGAIIGFDRSIGEVMASLRDVVEVLHGAVADLEHEASTVDQLTSGVSAKTAEAASNVESVAASIEELSASVREISAQAARSSEAAGLAAREAEGANKLIGGLQTATDAISEVMALITAIAAQTNLLALNATIEAARAGDAGKGFAVVAGEVKTLASQTQKATEQIHGQVDAMHDVTRQSVAAIGSIARSVDTMEAMAASIAAAVEQQGAASGGIARNAEQASAATGVVSEQIGAVRDSSDATSRASRALNEATARLSAQMDLLSHSVESFLTAVRR</sequence>
<dbReference type="GO" id="GO:0007165">
    <property type="term" value="P:signal transduction"/>
    <property type="evidence" value="ECO:0007669"/>
    <property type="project" value="UniProtKB-KW"/>
</dbReference>
<keyword evidence="3 5" id="KW-0807">Transducer</keyword>
<evidence type="ECO:0000259" key="8">
    <source>
        <dbReference type="PROSITE" id="PS50885"/>
    </source>
</evidence>
<dbReference type="KEGG" id="rru:Rru_A3037"/>
<comment type="subcellular location">
    <subcellularLocation>
        <location evidence="1">Cell inner membrane</location>
        <topology evidence="1">Multi-pass membrane protein</topology>
    </subcellularLocation>
</comment>
<dbReference type="eggNOG" id="COG0840">
    <property type="taxonomic scope" value="Bacteria"/>
</dbReference>
<proteinExistence type="inferred from homology"/>
<organism evidence="9 10">
    <name type="scientific">Rhodospirillum rubrum (strain ATCC 11170 / ATH 1.1.1 / DSM 467 / LMG 4362 / NCIMB 8255 / S1)</name>
    <dbReference type="NCBI Taxonomy" id="269796"/>
    <lineage>
        <taxon>Bacteria</taxon>
        <taxon>Pseudomonadati</taxon>
        <taxon>Pseudomonadota</taxon>
        <taxon>Alphaproteobacteria</taxon>
        <taxon>Rhodospirillales</taxon>
        <taxon>Rhodospirillaceae</taxon>
        <taxon>Rhodospirillum</taxon>
    </lineage>
</organism>
<dbReference type="SMART" id="SM00283">
    <property type="entry name" value="MA"/>
    <property type="match status" value="1"/>
</dbReference>
<comment type="similarity">
    <text evidence="4">Belongs to the methyl-accepting chemotaxis (MCP) protein family.</text>
</comment>
<dbReference type="Pfam" id="PF00015">
    <property type="entry name" value="MCPsignal"/>
    <property type="match status" value="1"/>
</dbReference>
<dbReference type="Pfam" id="PF00672">
    <property type="entry name" value="HAMP"/>
    <property type="match status" value="1"/>
</dbReference>
<dbReference type="PATRIC" id="fig|269796.9.peg.3147"/>
<dbReference type="HOGENOM" id="CLU_000445_107_27_5"/>
<dbReference type="RefSeq" id="WP_011390785.1">
    <property type="nucleotide sequence ID" value="NC_007643.1"/>
</dbReference>
<evidence type="ECO:0000313" key="9">
    <source>
        <dbReference type="EMBL" id="ABC23832.1"/>
    </source>
</evidence>
<dbReference type="PROSITE" id="PS50885">
    <property type="entry name" value="HAMP"/>
    <property type="match status" value="1"/>
</dbReference>
<evidence type="ECO:0000256" key="5">
    <source>
        <dbReference type="PROSITE-ProRule" id="PRU00284"/>
    </source>
</evidence>
<dbReference type="AlphaFoldDB" id="Q2RPW3"/>
<keyword evidence="2" id="KW-1003">Cell membrane</keyword>
<dbReference type="GO" id="GO:0005886">
    <property type="term" value="C:plasma membrane"/>
    <property type="evidence" value="ECO:0007669"/>
    <property type="project" value="UniProtKB-SubCell"/>
</dbReference>
<evidence type="ECO:0000256" key="4">
    <source>
        <dbReference type="ARBA" id="ARBA00029447"/>
    </source>
</evidence>
<dbReference type="PROSITE" id="PS50192">
    <property type="entry name" value="T_SNARE"/>
    <property type="match status" value="1"/>
</dbReference>
<feature type="domain" description="Methyl-accepting transducer" evidence="6">
    <location>
        <begin position="320"/>
        <end position="538"/>
    </location>
</feature>
<evidence type="ECO:0000256" key="1">
    <source>
        <dbReference type="ARBA" id="ARBA00004429"/>
    </source>
</evidence>
<dbReference type="SUPFAM" id="SSF58104">
    <property type="entry name" value="Methyl-accepting chemotaxis protein (MCP) signaling domain"/>
    <property type="match status" value="1"/>
</dbReference>
<evidence type="ECO:0000256" key="3">
    <source>
        <dbReference type="ARBA" id="ARBA00023224"/>
    </source>
</evidence>
<feature type="domain" description="T-SNARE coiled-coil homology" evidence="7">
    <location>
        <begin position="465"/>
        <end position="527"/>
    </location>
</feature>
<dbReference type="EnsemblBacteria" id="ABC23832">
    <property type="protein sequence ID" value="ABC23832"/>
    <property type="gene ID" value="Rru_A3037"/>
</dbReference>
<protein>
    <submittedName>
        <fullName evidence="9">Chemotaxis sensory transducer</fullName>
    </submittedName>
</protein>
<evidence type="ECO:0000313" key="10">
    <source>
        <dbReference type="Proteomes" id="UP000001929"/>
    </source>
</evidence>
<reference evidence="9 10" key="1">
    <citation type="journal article" date="2011" name="Stand. Genomic Sci.">
        <title>Complete genome sequence of Rhodospirillum rubrum type strain (S1).</title>
        <authorList>
            <person name="Munk A.C."/>
            <person name="Copeland A."/>
            <person name="Lucas S."/>
            <person name="Lapidus A."/>
            <person name="Del Rio T.G."/>
            <person name="Barry K."/>
            <person name="Detter J.C."/>
            <person name="Hammon N."/>
            <person name="Israni S."/>
            <person name="Pitluck S."/>
            <person name="Brettin T."/>
            <person name="Bruce D."/>
            <person name="Han C."/>
            <person name="Tapia R."/>
            <person name="Gilna P."/>
            <person name="Schmutz J."/>
            <person name="Larimer F."/>
            <person name="Land M."/>
            <person name="Kyrpides N.C."/>
            <person name="Mavromatis K."/>
            <person name="Richardson P."/>
            <person name="Rohde M."/>
            <person name="Goker M."/>
            <person name="Klenk H.P."/>
            <person name="Zhang Y."/>
            <person name="Roberts G.P."/>
            <person name="Reslewic S."/>
            <person name="Schwartz D.C."/>
        </authorList>
    </citation>
    <scope>NUCLEOTIDE SEQUENCE [LARGE SCALE GENOMIC DNA]</scope>
    <source>
        <strain evidence="10">ATCC 11170 / ATH 1.1.1 / DSM 467 / LMG 4362 / NCIMB 8255 / S1</strain>
    </source>
</reference>
<accession>Q2RPW3</accession>
<keyword evidence="2" id="KW-0472">Membrane</keyword>